<feature type="transmembrane region" description="Helical" evidence="1">
    <location>
        <begin position="80"/>
        <end position="101"/>
    </location>
</feature>
<keyword evidence="1" id="KW-0472">Membrane</keyword>
<proteinExistence type="evidence at transcript level"/>
<evidence type="ECO:0000256" key="1">
    <source>
        <dbReference type="SAM" id="Phobius"/>
    </source>
</evidence>
<feature type="transmembrane region" description="Helical" evidence="1">
    <location>
        <begin position="121"/>
        <end position="141"/>
    </location>
</feature>
<keyword evidence="2" id="KW-0548">Nucleotidyltransferase</keyword>
<accession>K9IHP4</accession>
<keyword evidence="2" id="KW-0695">RNA-directed DNA polymerase</keyword>
<organism evidence="2">
    <name type="scientific">Desmodus rotundus</name>
    <name type="common">Vampire bat</name>
    <dbReference type="NCBI Taxonomy" id="9430"/>
    <lineage>
        <taxon>Eukaryota</taxon>
        <taxon>Metazoa</taxon>
        <taxon>Chordata</taxon>
        <taxon>Craniata</taxon>
        <taxon>Vertebrata</taxon>
        <taxon>Euteleostomi</taxon>
        <taxon>Mammalia</taxon>
        <taxon>Eutheria</taxon>
        <taxon>Laurasiatheria</taxon>
        <taxon>Chiroptera</taxon>
        <taxon>Yangochiroptera</taxon>
        <taxon>Phyllostomidae</taxon>
        <taxon>Desmodontinae</taxon>
        <taxon>Desmodus</taxon>
    </lineage>
</organism>
<feature type="transmembrane region" description="Helical" evidence="1">
    <location>
        <begin position="46"/>
        <end position="73"/>
    </location>
</feature>
<evidence type="ECO:0000313" key="2">
    <source>
        <dbReference type="EMBL" id="JAA45577.1"/>
    </source>
</evidence>
<keyword evidence="1" id="KW-0812">Transmembrane</keyword>
<dbReference type="AlphaFoldDB" id="K9IHP4"/>
<keyword evidence="1" id="KW-1133">Transmembrane helix</keyword>
<reference evidence="2" key="1">
    <citation type="submission" date="2012-11" db="EMBL/GenBank/DDBJ databases">
        <title>The Vampirome: Transcriptome and Proteome Analysis of the Submandibular and Accessory Glands of the Vampire Bat and Vector of Human Rabies, Desmodus rotundus.</title>
        <authorList>
            <person name="Francischetti I.M.B."/>
            <person name="Assumpcao T.C.F."/>
            <person name="Ma D."/>
            <person name="Vicente E.C."/>
            <person name="Ribeiro J.M.C."/>
        </authorList>
    </citation>
    <scope>NUCLEOTIDE SEQUENCE</scope>
    <source>
        <tissue evidence="2">Salivary gland</tissue>
    </source>
</reference>
<keyword evidence="2" id="KW-0808">Transferase</keyword>
<sequence length="206" mass="23324">MTILMMLILPIREHGMCFDLFVSSLSSFSVLQFSKYRPFTSLVRFIPTYCILFEAIVNEIVFLISCSVSSLLAYKNATDFWLLIFHPATLLNSFLSSSSFLVESLVFSVYSIMLSADKDRFTSSFPIWMPFISSFCLIAVARTSSTMLNRRGESGHPCLVLYLKGNGCSFYPLSMMLAVGLSYMAFIMFRYVPTIPTLLRVFILNG</sequence>
<dbReference type="GO" id="GO:0003964">
    <property type="term" value="F:RNA-directed DNA polymerase activity"/>
    <property type="evidence" value="ECO:0007669"/>
    <property type="project" value="UniProtKB-KW"/>
</dbReference>
<protein>
    <submittedName>
        <fullName evidence="2">Putative reverse transcriptase-like protein</fullName>
    </submittedName>
</protein>
<dbReference type="EMBL" id="GABZ01007948">
    <property type="protein sequence ID" value="JAA45577.1"/>
    <property type="molecule type" value="mRNA"/>
</dbReference>
<feature type="transmembrane region" description="Helical" evidence="1">
    <location>
        <begin position="170"/>
        <end position="192"/>
    </location>
</feature>
<name>K9IHP4_DESRO</name>